<proteinExistence type="predicted"/>
<dbReference type="Proteomes" id="UP000297910">
    <property type="component" value="Unassembled WGS sequence"/>
</dbReference>
<evidence type="ECO:0000256" key="1">
    <source>
        <dbReference type="SAM" id="Coils"/>
    </source>
</evidence>
<evidence type="ECO:0000313" key="3">
    <source>
        <dbReference type="EMBL" id="TGO21085.1"/>
    </source>
</evidence>
<evidence type="ECO:0000256" key="2">
    <source>
        <dbReference type="SAM" id="MobiDB-lite"/>
    </source>
</evidence>
<keyword evidence="1" id="KW-0175">Coiled coil</keyword>
<organism evidence="3 4">
    <name type="scientific">Botrytis paeoniae</name>
    <dbReference type="NCBI Taxonomy" id="278948"/>
    <lineage>
        <taxon>Eukaryota</taxon>
        <taxon>Fungi</taxon>
        <taxon>Dikarya</taxon>
        <taxon>Ascomycota</taxon>
        <taxon>Pezizomycotina</taxon>
        <taxon>Leotiomycetes</taxon>
        <taxon>Helotiales</taxon>
        <taxon>Sclerotiniaceae</taxon>
        <taxon>Botrytis</taxon>
    </lineage>
</organism>
<name>A0A4Z1F905_9HELO</name>
<gene>
    <name evidence="3" type="ORF">BPAE_0242g00010</name>
</gene>
<protein>
    <submittedName>
        <fullName evidence="3">Uncharacterized protein</fullName>
    </submittedName>
</protein>
<feature type="coiled-coil region" evidence="1">
    <location>
        <begin position="57"/>
        <end position="84"/>
    </location>
</feature>
<reference evidence="3 4" key="1">
    <citation type="submission" date="2017-12" db="EMBL/GenBank/DDBJ databases">
        <title>Comparative genomics of Botrytis spp.</title>
        <authorList>
            <person name="Valero-Jimenez C.A."/>
            <person name="Tapia P."/>
            <person name="Veloso J."/>
            <person name="Silva-Moreno E."/>
            <person name="Staats M."/>
            <person name="Valdes J.H."/>
            <person name="Van Kan J.A.L."/>
        </authorList>
    </citation>
    <scope>NUCLEOTIDE SEQUENCE [LARGE SCALE GENOMIC DNA]</scope>
    <source>
        <strain evidence="3 4">Bp0003</strain>
    </source>
</reference>
<accession>A0A4Z1F905</accession>
<sequence>MTQASIQSHRAKGLEETVKMEKKKRSRSKRLNLVGEEASGAYLYSPSAILRAKTYQADKEAKKLKKAEKKAEKQKKYLEMQERARQREVDRQIL</sequence>
<comment type="caution">
    <text evidence="3">The sequence shown here is derived from an EMBL/GenBank/DDBJ whole genome shotgun (WGS) entry which is preliminary data.</text>
</comment>
<keyword evidence="4" id="KW-1185">Reference proteome</keyword>
<dbReference type="AlphaFoldDB" id="A0A4Z1F905"/>
<dbReference type="EMBL" id="PQXI01000241">
    <property type="protein sequence ID" value="TGO21085.1"/>
    <property type="molecule type" value="Genomic_DNA"/>
</dbReference>
<evidence type="ECO:0000313" key="4">
    <source>
        <dbReference type="Proteomes" id="UP000297910"/>
    </source>
</evidence>
<feature type="compositionally biased region" description="Basic residues" evidence="2">
    <location>
        <begin position="21"/>
        <end position="30"/>
    </location>
</feature>
<feature type="region of interest" description="Disordered" evidence="2">
    <location>
        <begin position="1"/>
        <end position="32"/>
    </location>
</feature>